<dbReference type="FunFam" id="3.30.420.10:FF:000045">
    <property type="entry name" value="3'-5' exonuclease DinG"/>
    <property type="match status" value="1"/>
</dbReference>
<dbReference type="GO" id="GO:0005829">
    <property type="term" value="C:cytosol"/>
    <property type="evidence" value="ECO:0007669"/>
    <property type="project" value="TreeGrafter"/>
</dbReference>
<dbReference type="KEGG" id="aqt:FN924_01585"/>
<dbReference type="CDD" id="cd06127">
    <property type="entry name" value="DEDDh"/>
    <property type="match status" value="1"/>
</dbReference>
<reference evidence="5 6" key="1">
    <citation type="submission" date="2019-07" db="EMBL/GenBank/DDBJ databases">
        <authorList>
            <person name="Li J."/>
        </authorList>
    </citation>
    <scope>NUCLEOTIDE SEQUENCE [LARGE SCALE GENOMIC DNA]</scope>
    <source>
        <strain evidence="5 6">TKL69</strain>
    </source>
</reference>
<evidence type="ECO:0000313" key="6">
    <source>
        <dbReference type="Proteomes" id="UP000315215"/>
    </source>
</evidence>
<keyword evidence="3 5" id="KW-0269">Exonuclease</keyword>
<dbReference type="OrthoDB" id="9804290at2"/>
<dbReference type="EMBL" id="CP041666">
    <property type="protein sequence ID" value="QDP39019.1"/>
    <property type="molecule type" value="Genomic_DNA"/>
</dbReference>
<keyword evidence="1" id="KW-0540">Nuclease</keyword>
<dbReference type="InterPro" id="IPR036397">
    <property type="entry name" value="RNaseH_sf"/>
</dbReference>
<dbReference type="SUPFAM" id="SSF53098">
    <property type="entry name" value="Ribonuclease H-like"/>
    <property type="match status" value="1"/>
</dbReference>
<dbReference type="InterPro" id="IPR013520">
    <property type="entry name" value="Ribonucl_H"/>
</dbReference>
<dbReference type="AlphaFoldDB" id="A0A516KC96"/>
<name>A0A516KC96_9BACI</name>
<evidence type="ECO:0000256" key="3">
    <source>
        <dbReference type="ARBA" id="ARBA00022839"/>
    </source>
</evidence>
<dbReference type="NCBIfam" id="NF005836">
    <property type="entry name" value="PRK07740.1"/>
    <property type="match status" value="1"/>
</dbReference>
<organism evidence="5 6">
    <name type="scientific">Radiobacillus deserti</name>
    <dbReference type="NCBI Taxonomy" id="2594883"/>
    <lineage>
        <taxon>Bacteria</taxon>
        <taxon>Bacillati</taxon>
        <taxon>Bacillota</taxon>
        <taxon>Bacilli</taxon>
        <taxon>Bacillales</taxon>
        <taxon>Bacillaceae</taxon>
        <taxon>Radiobacillus</taxon>
    </lineage>
</organism>
<dbReference type="RefSeq" id="WP_143891769.1">
    <property type="nucleotide sequence ID" value="NZ_CP041666.1"/>
</dbReference>
<protein>
    <submittedName>
        <fullName evidence="5">3'-5' exonuclease</fullName>
    </submittedName>
</protein>
<dbReference type="GO" id="GO:0003676">
    <property type="term" value="F:nucleic acid binding"/>
    <property type="evidence" value="ECO:0007669"/>
    <property type="project" value="InterPro"/>
</dbReference>
<dbReference type="Gene3D" id="3.30.420.10">
    <property type="entry name" value="Ribonuclease H-like superfamily/Ribonuclease H"/>
    <property type="match status" value="1"/>
</dbReference>
<dbReference type="Pfam" id="PF00929">
    <property type="entry name" value="RNase_T"/>
    <property type="match status" value="1"/>
</dbReference>
<gene>
    <name evidence="5" type="ORF">FN924_01585</name>
</gene>
<evidence type="ECO:0000259" key="4">
    <source>
        <dbReference type="SMART" id="SM00479"/>
    </source>
</evidence>
<evidence type="ECO:0000256" key="2">
    <source>
        <dbReference type="ARBA" id="ARBA00022801"/>
    </source>
</evidence>
<dbReference type="InterPro" id="IPR012337">
    <property type="entry name" value="RNaseH-like_sf"/>
</dbReference>
<dbReference type="PANTHER" id="PTHR30231">
    <property type="entry name" value="DNA POLYMERASE III SUBUNIT EPSILON"/>
    <property type="match status" value="1"/>
</dbReference>
<dbReference type="Proteomes" id="UP000315215">
    <property type="component" value="Chromosome"/>
</dbReference>
<proteinExistence type="predicted"/>
<dbReference type="SMART" id="SM00479">
    <property type="entry name" value="EXOIII"/>
    <property type="match status" value="1"/>
</dbReference>
<dbReference type="GO" id="GO:0008408">
    <property type="term" value="F:3'-5' exonuclease activity"/>
    <property type="evidence" value="ECO:0007669"/>
    <property type="project" value="TreeGrafter"/>
</dbReference>
<dbReference type="PANTHER" id="PTHR30231:SF4">
    <property type="entry name" value="PROTEIN NEN2"/>
    <property type="match status" value="1"/>
</dbReference>
<keyword evidence="2" id="KW-0378">Hydrolase</keyword>
<evidence type="ECO:0000256" key="1">
    <source>
        <dbReference type="ARBA" id="ARBA00022722"/>
    </source>
</evidence>
<keyword evidence="6" id="KW-1185">Reference proteome</keyword>
<accession>A0A516KC96</accession>
<feature type="domain" description="Exonuclease" evidence="4">
    <location>
        <begin position="51"/>
        <end position="220"/>
    </location>
</feature>
<sequence length="237" mass="27554">MVMNQMMQFVKQLSSRTAFNQTDPNQIAYMRQLQREMKEKDVLHTPFDELQVVVFDIETTGFYPEKGDSILSIGAVRMKGNTVLEEEIFYSPIYHENGPSEDIQKLTGLTVDELRQANPINLVLKDFFQFVKSDTLVAHHSSHEKKFMRHVAWSVLKMTFQHRLIDTSFLTKVIDPQSKLHTLDECCEHYGIPIEQRHHALYDAIATAHLWGESLQRTKELGYSDLKEVYTHIAQLK</sequence>
<evidence type="ECO:0000313" key="5">
    <source>
        <dbReference type="EMBL" id="QDP39019.1"/>
    </source>
</evidence>